<reference evidence="6" key="1">
    <citation type="journal article" date="2018" name="Nat. Microbiol.">
        <title>Leveraging single-cell genomics to expand the fungal tree of life.</title>
        <authorList>
            <person name="Ahrendt S.R."/>
            <person name="Quandt C.A."/>
            <person name="Ciobanu D."/>
            <person name="Clum A."/>
            <person name="Salamov A."/>
            <person name="Andreopoulos B."/>
            <person name="Cheng J.F."/>
            <person name="Woyke T."/>
            <person name="Pelin A."/>
            <person name="Henrissat B."/>
            <person name="Reynolds N.K."/>
            <person name="Benny G.L."/>
            <person name="Smith M.E."/>
            <person name="James T.Y."/>
            <person name="Grigoriev I.V."/>
        </authorList>
    </citation>
    <scope>NUCLEOTIDE SEQUENCE [LARGE SCALE GENOMIC DNA]</scope>
    <source>
        <strain evidence="6">RSA 1356</strain>
    </source>
</reference>
<dbReference type="EMBL" id="KZ993125">
    <property type="protein sequence ID" value="RKP05456.1"/>
    <property type="molecule type" value="Genomic_DNA"/>
</dbReference>
<dbReference type="PROSITE" id="PS50082">
    <property type="entry name" value="WD_REPEATS_2"/>
    <property type="match status" value="2"/>
</dbReference>
<dbReference type="PROSITE" id="PS50294">
    <property type="entry name" value="WD_REPEATS_REGION"/>
    <property type="match status" value="1"/>
</dbReference>
<dbReference type="Pfam" id="PF23798">
    <property type="entry name" value="Beta-prop_SPT8"/>
    <property type="match status" value="2"/>
</dbReference>
<keyword evidence="1 3" id="KW-0853">WD repeat</keyword>
<dbReference type="InterPro" id="IPR057544">
    <property type="entry name" value="Beta-prop_SPT8"/>
</dbReference>
<dbReference type="Gene3D" id="2.130.10.10">
    <property type="entry name" value="YVTN repeat-like/Quinoprotein amine dehydrogenase"/>
    <property type="match status" value="2"/>
</dbReference>
<evidence type="ECO:0000313" key="6">
    <source>
        <dbReference type="Proteomes" id="UP000271241"/>
    </source>
</evidence>
<evidence type="ECO:0000259" key="4">
    <source>
        <dbReference type="Pfam" id="PF23798"/>
    </source>
</evidence>
<keyword evidence="6" id="KW-1185">Reference proteome</keyword>
<sequence length="391" mass="42679">MAKAPSTPGNRTPPLQAGVASCRNYDCAPHGLLVHPTDVFSIAATPCMRWVLTGGADGRIRKWDFFASMNGKLPLTSAQRQGHVDSVIKSGVLLSQWVNETKEFTETKPAPFKPKTSPVYSLALHSEAVWALAGLETGAIHLYTVRHEEGRCHHVLKHHTSTVSVLQLANDEQHAWSGGWDKLVCQWDLNTGQMVRSFAEHGSQISSLASRPDQGSAAGATASGDANLMLSTSMDGQCLIWDQRQATAARKLALADKCPPWCLSACWSTDGQRVYAGRRNGTVDEWDFADGRLMRQLRLPQNSGPVSCVAPMPNNRHLLCASTDNIRLWDLSAPVDARGVPFQIVAGHHGGIISQLFMDPSCRYMISTSGNRGWDGASNRACLFYEIKPVH</sequence>
<dbReference type="SUPFAM" id="SSF50978">
    <property type="entry name" value="WD40 repeat-like"/>
    <property type="match status" value="1"/>
</dbReference>
<dbReference type="OrthoDB" id="10260946at2759"/>
<keyword evidence="2" id="KW-0677">Repeat</keyword>
<feature type="domain" description="Transcription factor spt8 beta-propeller" evidence="4">
    <location>
        <begin position="225"/>
        <end position="387"/>
    </location>
</feature>
<gene>
    <name evidence="5" type="ORF">THASP1DRAFT_19781</name>
</gene>
<dbReference type="STRING" id="78915.A0A4P9XID9"/>
<evidence type="ECO:0000256" key="2">
    <source>
        <dbReference type="ARBA" id="ARBA00022737"/>
    </source>
</evidence>
<dbReference type="PROSITE" id="PS51257">
    <property type="entry name" value="PROKAR_LIPOPROTEIN"/>
    <property type="match status" value="1"/>
</dbReference>
<dbReference type="InterPro" id="IPR036322">
    <property type="entry name" value="WD40_repeat_dom_sf"/>
</dbReference>
<dbReference type="PANTHER" id="PTHR19848:SF8">
    <property type="entry name" value="F-BOX AND WD REPEAT DOMAIN CONTAINING 7"/>
    <property type="match status" value="1"/>
</dbReference>
<protein>
    <submittedName>
        <fullName evidence="5">WD40-repeat-containing domain protein</fullName>
    </submittedName>
</protein>
<dbReference type="InterPro" id="IPR001680">
    <property type="entry name" value="WD40_rpt"/>
</dbReference>
<evidence type="ECO:0000256" key="3">
    <source>
        <dbReference type="PROSITE-ProRule" id="PRU00221"/>
    </source>
</evidence>
<dbReference type="SMART" id="SM00320">
    <property type="entry name" value="WD40"/>
    <property type="match status" value="7"/>
</dbReference>
<accession>A0A4P9XID9</accession>
<evidence type="ECO:0000256" key="1">
    <source>
        <dbReference type="ARBA" id="ARBA00022574"/>
    </source>
</evidence>
<name>A0A4P9XID9_9FUNG</name>
<dbReference type="PANTHER" id="PTHR19848">
    <property type="entry name" value="WD40 REPEAT PROTEIN"/>
    <property type="match status" value="1"/>
</dbReference>
<dbReference type="InterPro" id="IPR015943">
    <property type="entry name" value="WD40/YVTN_repeat-like_dom_sf"/>
</dbReference>
<evidence type="ECO:0000313" key="5">
    <source>
        <dbReference type="EMBL" id="RKP05456.1"/>
    </source>
</evidence>
<feature type="repeat" description="WD" evidence="3">
    <location>
        <begin position="32"/>
        <end position="64"/>
    </location>
</feature>
<feature type="repeat" description="WD" evidence="3">
    <location>
        <begin position="156"/>
        <end position="197"/>
    </location>
</feature>
<proteinExistence type="predicted"/>
<feature type="domain" description="Transcription factor spt8 beta-propeller" evidence="4">
    <location>
        <begin position="25"/>
        <end position="212"/>
    </location>
</feature>
<dbReference type="Proteomes" id="UP000271241">
    <property type="component" value="Unassembled WGS sequence"/>
</dbReference>
<organism evidence="5 6">
    <name type="scientific">Thamnocephalis sphaerospora</name>
    <dbReference type="NCBI Taxonomy" id="78915"/>
    <lineage>
        <taxon>Eukaryota</taxon>
        <taxon>Fungi</taxon>
        <taxon>Fungi incertae sedis</taxon>
        <taxon>Zoopagomycota</taxon>
        <taxon>Zoopagomycotina</taxon>
        <taxon>Zoopagomycetes</taxon>
        <taxon>Zoopagales</taxon>
        <taxon>Sigmoideomycetaceae</taxon>
        <taxon>Thamnocephalis</taxon>
    </lineage>
</organism>
<dbReference type="AlphaFoldDB" id="A0A4P9XID9"/>